<sequence length="341" mass="39586">MSSNFDKVTEKTSHDALTRLTKDAILCFYNTAISRYNHYEAIIDGICDGLREICEATIPKYVQCQIEDSKLFHEITCNPPKWLQCYVKAVNHDADDYGADLIIPAVRDIVGYVSESDLCRCYVKEAMEWSVLNALEEICNQNPPDATSLNDQVKRQVAYTLGILSQSNSKITDSQHQKIRETLNMLFQCYSNVAQNYRLKTQKLIKLIREKQLRNEFVHYKEAIRAYQHNRDDINHLEGFLALEANKPLKQVLRNYKEIEILPIMFQSCRKFLQLSKAARFWPGDSVMVKPLANLNTNSEKHGEPYAAVFVREISLRESRIRRKSNNKLELVQTRNIYHKS</sequence>
<accession>A0A819Q4D2</accession>
<name>A0A819Q4D2_9BILA</name>
<reference evidence="1" key="1">
    <citation type="submission" date="2021-02" db="EMBL/GenBank/DDBJ databases">
        <authorList>
            <person name="Nowell W R."/>
        </authorList>
    </citation>
    <scope>NUCLEOTIDE SEQUENCE</scope>
</reference>
<dbReference type="EMBL" id="CAJOBB010003146">
    <property type="protein sequence ID" value="CAF4023434.1"/>
    <property type="molecule type" value="Genomic_DNA"/>
</dbReference>
<dbReference type="Proteomes" id="UP000663868">
    <property type="component" value="Unassembled WGS sequence"/>
</dbReference>
<protein>
    <submittedName>
        <fullName evidence="1">Uncharacterized protein</fullName>
    </submittedName>
</protein>
<evidence type="ECO:0000313" key="2">
    <source>
        <dbReference type="Proteomes" id="UP000663868"/>
    </source>
</evidence>
<organism evidence="1 2">
    <name type="scientific">Adineta steineri</name>
    <dbReference type="NCBI Taxonomy" id="433720"/>
    <lineage>
        <taxon>Eukaryota</taxon>
        <taxon>Metazoa</taxon>
        <taxon>Spiralia</taxon>
        <taxon>Gnathifera</taxon>
        <taxon>Rotifera</taxon>
        <taxon>Eurotatoria</taxon>
        <taxon>Bdelloidea</taxon>
        <taxon>Adinetida</taxon>
        <taxon>Adinetidae</taxon>
        <taxon>Adineta</taxon>
    </lineage>
</organism>
<proteinExistence type="predicted"/>
<dbReference type="AlphaFoldDB" id="A0A819Q4D2"/>
<comment type="caution">
    <text evidence="1">The sequence shown here is derived from an EMBL/GenBank/DDBJ whole genome shotgun (WGS) entry which is preliminary data.</text>
</comment>
<evidence type="ECO:0000313" key="1">
    <source>
        <dbReference type="EMBL" id="CAF4023434.1"/>
    </source>
</evidence>
<gene>
    <name evidence="1" type="ORF">KXQ929_LOCUS29825</name>
</gene>